<sequence>MARAKVLCTSAFLLVLILSYGLVLSEGRQLSNNSGNGSSSGVDSSGGSIADEKENVPVGPGHSPGVGHSVGPTRADP</sequence>
<gene>
    <name evidence="3" type="ORF">RHSIM_Rhsim06G0046800</name>
</gene>
<reference evidence="3" key="1">
    <citation type="submission" date="2019-11" db="EMBL/GenBank/DDBJ databases">
        <authorList>
            <person name="Liu Y."/>
            <person name="Hou J."/>
            <person name="Li T.-Q."/>
            <person name="Guan C.-H."/>
            <person name="Wu X."/>
            <person name="Wu H.-Z."/>
            <person name="Ling F."/>
            <person name="Zhang R."/>
            <person name="Shi X.-G."/>
            <person name="Ren J.-P."/>
            <person name="Chen E.-F."/>
            <person name="Sun J.-M."/>
        </authorList>
    </citation>
    <scope>NUCLEOTIDE SEQUENCE</scope>
    <source>
        <strain evidence="3">Adult_tree_wgs_1</strain>
        <tissue evidence="3">Leaves</tissue>
    </source>
</reference>
<feature type="compositionally biased region" description="Low complexity" evidence="1">
    <location>
        <begin position="56"/>
        <end position="77"/>
    </location>
</feature>
<evidence type="ECO:0000256" key="2">
    <source>
        <dbReference type="SAM" id="SignalP"/>
    </source>
</evidence>
<proteinExistence type="predicted"/>
<organism evidence="3 4">
    <name type="scientific">Rhododendron simsii</name>
    <name type="common">Sims's rhododendron</name>
    <dbReference type="NCBI Taxonomy" id="118357"/>
    <lineage>
        <taxon>Eukaryota</taxon>
        <taxon>Viridiplantae</taxon>
        <taxon>Streptophyta</taxon>
        <taxon>Embryophyta</taxon>
        <taxon>Tracheophyta</taxon>
        <taxon>Spermatophyta</taxon>
        <taxon>Magnoliopsida</taxon>
        <taxon>eudicotyledons</taxon>
        <taxon>Gunneridae</taxon>
        <taxon>Pentapetalae</taxon>
        <taxon>asterids</taxon>
        <taxon>Ericales</taxon>
        <taxon>Ericaceae</taxon>
        <taxon>Ericoideae</taxon>
        <taxon>Rhodoreae</taxon>
        <taxon>Rhododendron</taxon>
    </lineage>
</organism>
<evidence type="ECO:0000313" key="3">
    <source>
        <dbReference type="EMBL" id="KAF7140145.1"/>
    </source>
</evidence>
<protein>
    <submittedName>
        <fullName evidence="3">Uncharacterized protein</fullName>
    </submittedName>
</protein>
<comment type="caution">
    <text evidence="3">The sequence shown here is derived from an EMBL/GenBank/DDBJ whole genome shotgun (WGS) entry which is preliminary data.</text>
</comment>
<feature type="compositionally biased region" description="Low complexity" evidence="1">
    <location>
        <begin position="29"/>
        <end position="48"/>
    </location>
</feature>
<feature type="chain" id="PRO_5032307456" evidence="2">
    <location>
        <begin position="28"/>
        <end position="77"/>
    </location>
</feature>
<evidence type="ECO:0000313" key="4">
    <source>
        <dbReference type="Proteomes" id="UP000626092"/>
    </source>
</evidence>
<keyword evidence="2" id="KW-0732">Signal</keyword>
<dbReference type="EMBL" id="WJXA01000006">
    <property type="protein sequence ID" value="KAF7140145.1"/>
    <property type="molecule type" value="Genomic_DNA"/>
</dbReference>
<feature type="region of interest" description="Disordered" evidence="1">
    <location>
        <begin position="29"/>
        <end position="77"/>
    </location>
</feature>
<accession>A0A834LM59</accession>
<feature type="signal peptide" evidence="2">
    <location>
        <begin position="1"/>
        <end position="27"/>
    </location>
</feature>
<keyword evidence="4" id="KW-1185">Reference proteome</keyword>
<evidence type="ECO:0000256" key="1">
    <source>
        <dbReference type="SAM" id="MobiDB-lite"/>
    </source>
</evidence>
<name>A0A834LM59_RHOSS</name>
<dbReference type="Proteomes" id="UP000626092">
    <property type="component" value="Unassembled WGS sequence"/>
</dbReference>
<dbReference type="AlphaFoldDB" id="A0A834LM59"/>